<accession>A0ABR7FTE2</accession>
<sequence length="123" mass="14091">MADRNLYNGSCEIVSALNLLSGRWKLPILWKLSYGNIRYNELKRQVHGITNIMLTRSLQELETHGLVTRIQYSEIPPHVEYCLTQAGLKLVPALQELKKWGEEQAILEKQLLSTSKNKVSNSK</sequence>
<dbReference type="Gene3D" id="1.10.10.10">
    <property type="entry name" value="Winged helix-like DNA-binding domain superfamily/Winged helix DNA-binding domain"/>
    <property type="match status" value="1"/>
</dbReference>
<dbReference type="Pfam" id="PF01638">
    <property type="entry name" value="HxlR"/>
    <property type="match status" value="1"/>
</dbReference>
<protein>
    <submittedName>
        <fullName evidence="5">Helix-turn-helix transcriptional regulator</fullName>
    </submittedName>
</protein>
<feature type="domain" description="HTH hxlR-type" evidence="4">
    <location>
        <begin position="11"/>
        <end position="109"/>
    </location>
</feature>
<evidence type="ECO:0000256" key="1">
    <source>
        <dbReference type="ARBA" id="ARBA00023015"/>
    </source>
</evidence>
<name>A0ABR7FTE2_9FIRM</name>
<dbReference type="SUPFAM" id="SSF46785">
    <property type="entry name" value="Winged helix' DNA-binding domain"/>
    <property type="match status" value="1"/>
</dbReference>
<comment type="caution">
    <text evidence="5">The sequence shown here is derived from an EMBL/GenBank/DDBJ whole genome shotgun (WGS) entry which is preliminary data.</text>
</comment>
<dbReference type="PROSITE" id="PS51118">
    <property type="entry name" value="HTH_HXLR"/>
    <property type="match status" value="1"/>
</dbReference>
<keyword evidence="3" id="KW-0804">Transcription</keyword>
<proteinExistence type="predicted"/>
<dbReference type="Proteomes" id="UP000635828">
    <property type="component" value="Unassembled WGS sequence"/>
</dbReference>
<dbReference type="InterPro" id="IPR036390">
    <property type="entry name" value="WH_DNA-bd_sf"/>
</dbReference>
<dbReference type="PANTHER" id="PTHR33204">
    <property type="entry name" value="TRANSCRIPTIONAL REGULATOR, MARR FAMILY"/>
    <property type="match status" value="1"/>
</dbReference>
<dbReference type="PANTHER" id="PTHR33204:SF29">
    <property type="entry name" value="TRANSCRIPTIONAL REGULATOR"/>
    <property type="match status" value="1"/>
</dbReference>
<reference evidence="5 6" key="1">
    <citation type="submission" date="2020-08" db="EMBL/GenBank/DDBJ databases">
        <title>Genome public.</title>
        <authorList>
            <person name="Liu C."/>
            <person name="Sun Q."/>
        </authorList>
    </citation>
    <scope>NUCLEOTIDE SEQUENCE [LARGE SCALE GENOMIC DNA]</scope>
    <source>
        <strain evidence="5 6">NSJ-7</strain>
    </source>
</reference>
<dbReference type="RefSeq" id="WP_024728805.1">
    <property type="nucleotide sequence ID" value="NZ_JACOOS010000017.1"/>
</dbReference>
<evidence type="ECO:0000256" key="3">
    <source>
        <dbReference type="ARBA" id="ARBA00023163"/>
    </source>
</evidence>
<organism evidence="5 6">
    <name type="scientific">Anaerostipes hominis</name>
    <name type="common">ex Liu et al. 2021</name>
    <dbReference type="NCBI Taxonomy" id="2763018"/>
    <lineage>
        <taxon>Bacteria</taxon>
        <taxon>Bacillati</taxon>
        <taxon>Bacillota</taxon>
        <taxon>Clostridia</taxon>
        <taxon>Lachnospirales</taxon>
        <taxon>Lachnospiraceae</taxon>
        <taxon>Anaerostipes</taxon>
    </lineage>
</organism>
<keyword evidence="1" id="KW-0805">Transcription regulation</keyword>
<keyword evidence="2" id="KW-0238">DNA-binding</keyword>
<dbReference type="InterPro" id="IPR036388">
    <property type="entry name" value="WH-like_DNA-bd_sf"/>
</dbReference>
<dbReference type="EMBL" id="JACOOS010000017">
    <property type="protein sequence ID" value="MBC5678478.1"/>
    <property type="molecule type" value="Genomic_DNA"/>
</dbReference>
<evidence type="ECO:0000256" key="2">
    <source>
        <dbReference type="ARBA" id="ARBA00023125"/>
    </source>
</evidence>
<evidence type="ECO:0000313" key="6">
    <source>
        <dbReference type="Proteomes" id="UP000635828"/>
    </source>
</evidence>
<evidence type="ECO:0000259" key="4">
    <source>
        <dbReference type="PROSITE" id="PS51118"/>
    </source>
</evidence>
<dbReference type="InterPro" id="IPR002577">
    <property type="entry name" value="HTH_HxlR"/>
</dbReference>
<gene>
    <name evidence="5" type="ORF">H8S22_13005</name>
</gene>
<evidence type="ECO:0000313" key="5">
    <source>
        <dbReference type="EMBL" id="MBC5678478.1"/>
    </source>
</evidence>
<keyword evidence="6" id="KW-1185">Reference proteome</keyword>